<organism evidence="2">
    <name type="scientific">Capitella teleta</name>
    <name type="common">Polychaete worm</name>
    <dbReference type="NCBI Taxonomy" id="283909"/>
    <lineage>
        <taxon>Eukaryota</taxon>
        <taxon>Metazoa</taxon>
        <taxon>Spiralia</taxon>
        <taxon>Lophotrochozoa</taxon>
        <taxon>Annelida</taxon>
        <taxon>Polychaeta</taxon>
        <taxon>Sedentaria</taxon>
        <taxon>Scolecida</taxon>
        <taxon>Capitellidae</taxon>
        <taxon>Capitella</taxon>
    </lineage>
</organism>
<dbReference type="EnsemblMetazoa" id="CapteT194382">
    <property type="protein sequence ID" value="CapteP194382"/>
    <property type="gene ID" value="CapteG194382"/>
</dbReference>
<dbReference type="EMBL" id="AMQN01005749">
    <property type="status" value="NOT_ANNOTATED_CDS"/>
    <property type="molecule type" value="Genomic_DNA"/>
</dbReference>
<feature type="compositionally biased region" description="Low complexity" evidence="1">
    <location>
        <begin position="283"/>
        <end position="292"/>
    </location>
</feature>
<proteinExistence type="predicted"/>
<dbReference type="AlphaFoldDB" id="R7UYP6"/>
<gene>
    <name evidence="2" type="ORF">CAPTEDRAFT_194382</name>
</gene>
<feature type="region of interest" description="Disordered" evidence="1">
    <location>
        <begin position="273"/>
        <end position="335"/>
    </location>
</feature>
<reference evidence="4" key="1">
    <citation type="submission" date="2012-12" db="EMBL/GenBank/DDBJ databases">
        <authorList>
            <person name="Hellsten U."/>
            <person name="Grimwood J."/>
            <person name="Chapman J.A."/>
            <person name="Shapiro H."/>
            <person name="Aerts A."/>
            <person name="Otillar R.P."/>
            <person name="Terry A.Y."/>
            <person name="Boore J.L."/>
            <person name="Simakov O."/>
            <person name="Marletaz F."/>
            <person name="Cho S.-J."/>
            <person name="Edsinger-Gonzales E."/>
            <person name="Havlak P."/>
            <person name="Kuo D.-H."/>
            <person name="Larsson T."/>
            <person name="Lv J."/>
            <person name="Arendt D."/>
            <person name="Savage R."/>
            <person name="Osoegawa K."/>
            <person name="de Jong P."/>
            <person name="Lindberg D.R."/>
            <person name="Seaver E.C."/>
            <person name="Weisblat D.A."/>
            <person name="Putnam N.H."/>
            <person name="Grigoriev I.V."/>
            <person name="Rokhsar D.S."/>
        </authorList>
    </citation>
    <scope>NUCLEOTIDE SEQUENCE</scope>
    <source>
        <strain evidence="4">I ESC-2004</strain>
    </source>
</reference>
<feature type="region of interest" description="Disordered" evidence="1">
    <location>
        <begin position="228"/>
        <end position="255"/>
    </location>
</feature>
<dbReference type="EMBL" id="KB296704">
    <property type="protein sequence ID" value="ELU11412.1"/>
    <property type="molecule type" value="Genomic_DNA"/>
</dbReference>
<protein>
    <submittedName>
        <fullName evidence="2 3">Uncharacterized protein</fullName>
    </submittedName>
</protein>
<feature type="compositionally biased region" description="Basic residues" evidence="1">
    <location>
        <begin position="243"/>
        <end position="253"/>
    </location>
</feature>
<evidence type="ECO:0000256" key="1">
    <source>
        <dbReference type="SAM" id="MobiDB-lite"/>
    </source>
</evidence>
<evidence type="ECO:0000313" key="4">
    <source>
        <dbReference type="Proteomes" id="UP000014760"/>
    </source>
</evidence>
<sequence>MPPKKKRRFQPTPPTKPGVARLYLTENYATPPTPDQKILNGHALYLFVTNERSPTLTAKAFHHLGFLTDIPMLCIKQCIDRLVRFSINKNTSYADCREFLKLKLVDACALEFDYSVQQRPRVESALVTESPTAALSPVPLSPLKTRPDRSIRMEELDADLQTNFLLEAGQIYHALNPPMARYIMNLGLKQGCCASYDESRPKERQVGFSLFHYDPNGVHDETVSISDAAESTSIKSSHQETSKKKKKKKKKNKQVNSAEILLSEVRDKPCGLASSLSKKIPPNVANSANASSQAKNRKARKTNFFNSLQKRYEDQSEDPSSTGGGSGLKSFLMSV</sequence>
<dbReference type="HOGENOM" id="CLU_829605_0_0_1"/>
<name>R7UYP6_CAPTE</name>
<keyword evidence="4" id="KW-1185">Reference proteome</keyword>
<evidence type="ECO:0000313" key="2">
    <source>
        <dbReference type="EMBL" id="ELU11412.1"/>
    </source>
</evidence>
<accession>R7UYP6</accession>
<dbReference type="Proteomes" id="UP000014760">
    <property type="component" value="Unassembled WGS sequence"/>
</dbReference>
<reference evidence="3" key="3">
    <citation type="submission" date="2015-06" db="UniProtKB">
        <authorList>
            <consortium name="EnsemblMetazoa"/>
        </authorList>
    </citation>
    <scope>IDENTIFICATION</scope>
</reference>
<evidence type="ECO:0000313" key="3">
    <source>
        <dbReference type="EnsemblMetazoa" id="CapteP194382"/>
    </source>
</evidence>
<reference evidence="2 4" key="2">
    <citation type="journal article" date="2013" name="Nature">
        <title>Insights into bilaterian evolution from three spiralian genomes.</title>
        <authorList>
            <person name="Simakov O."/>
            <person name="Marletaz F."/>
            <person name="Cho S.J."/>
            <person name="Edsinger-Gonzales E."/>
            <person name="Havlak P."/>
            <person name="Hellsten U."/>
            <person name="Kuo D.H."/>
            <person name="Larsson T."/>
            <person name="Lv J."/>
            <person name="Arendt D."/>
            <person name="Savage R."/>
            <person name="Osoegawa K."/>
            <person name="de Jong P."/>
            <person name="Grimwood J."/>
            <person name="Chapman J.A."/>
            <person name="Shapiro H."/>
            <person name="Aerts A."/>
            <person name="Otillar R.P."/>
            <person name="Terry A.Y."/>
            <person name="Boore J.L."/>
            <person name="Grigoriev I.V."/>
            <person name="Lindberg D.R."/>
            <person name="Seaver E.C."/>
            <person name="Weisblat D.A."/>
            <person name="Putnam N.H."/>
            <person name="Rokhsar D.S."/>
        </authorList>
    </citation>
    <scope>NUCLEOTIDE SEQUENCE</scope>
    <source>
        <strain evidence="2 4">I ESC-2004</strain>
    </source>
</reference>